<comment type="subcellular location">
    <subcellularLocation>
        <location evidence="1">Membrane</location>
        <topology evidence="1">Multi-pass membrane protein</topology>
    </subcellularLocation>
    <subcellularLocation>
        <location evidence="14">Postsynaptic cell membrane</location>
    </subcellularLocation>
</comment>
<reference evidence="18" key="1">
    <citation type="submission" date="2021-04" db="EMBL/GenBank/DDBJ databases">
        <authorList>
            <person name="Tunstrom K."/>
        </authorList>
    </citation>
    <scope>NUCLEOTIDE SEQUENCE</scope>
</reference>
<keyword evidence="9" id="KW-0675">Receptor</keyword>
<keyword evidence="11" id="KW-0628">Postsynaptic cell membrane</keyword>
<proteinExistence type="inferred from homology"/>
<protein>
    <submittedName>
        <fullName evidence="18">(apollo) hypothetical protein</fullName>
    </submittedName>
</protein>
<dbReference type="Proteomes" id="UP000691718">
    <property type="component" value="Unassembled WGS sequence"/>
</dbReference>
<feature type="transmembrane region" description="Helical" evidence="15">
    <location>
        <begin position="395"/>
        <end position="414"/>
    </location>
</feature>
<accession>A0A8S3XSX1</accession>
<dbReference type="Pfam" id="PF00060">
    <property type="entry name" value="Lig_chan"/>
    <property type="match status" value="1"/>
</dbReference>
<comment type="similarity">
    <text evidence="2">Belongs to the glutamate-gated ion channel (TC 1.A.10.1) family.</text>
</comment>
<evidence type="ECO:0000256" key="4">
    <source>
        <dbReference type="ARBA" id="ARBA00022692"/>
    </source>
</evidence>
<evidence type="ECO:0000256" key="14">
    <source>
        <dbReference type="ARBA" id="ARBA00034100"/>
    </source>
</evidence>
<evidence type="ECO:0000256" key="7">
    <source>
        <dbReference type="ARBA" id="ARBA00023065"/>
    </source>
</evidence>
<organism evidence="18 19">
    <name type="scientific">Parnassius apollo</name>
    <name type="common">Apollo butterfly</name>
    <name type="synonym">Papilio apollo</name>
    <dbReference type="NCBI Taxonomy" id="110799"/>
    <lineage>
        <taxon>Eukaryota</taxon>
        <taxon>Metazoa</taxon>
        <taxon>Ecdysozoa</taxon>
        <taxon>Arthropoda</taxon>
        <taxon>Hexapoda</taxon>
        <taxon>Insecta</taxon>
        <taxon>Pterygota</taxon>
        <taxon>Neoptera</taxon>
        <taxon>Endopterygota</taxon>
        <taxon>Lepidoptera</taxon>
        <taxon>Glossata</taxon>
        <taxon>Ditrysia</taxon>
        <taxon>Papilionoidea</taxon>
        <taxon>Papilionidae</taxon>
        <taxon>Parnassiinae</taxon>
        <taxon>Parnassini</taxon>
        <taxon>Parnassius</taxon>
        <taxon>Parnassius</taxon>
    </lineage>
</organism>
<comment type="caution">
    <text evidence="18">The sequence shown here is derived from an EMBL/GenBank/DDBJ whole genome shotgun (WGS) entry which is preliminary data.</text>
</comment>
<evidence type="ECO:0000256" key="6">
    <source>
        <dbReference type="ARBA" id="ARBA00023018"/>
    </source>
</evidence>
<keyword evidence="6" id="KW-0770">Synapse</keyword>
<evidence type="ECO:0000256" key="9">
    <source>
        <dbReference type="ARBA" id="ARBA00023170"/>
    </source>
</evidence>
<keyword evidence="8 15" id="KW-0472">Membrane</keyword>
<evidence type="ECO:0000256" key="11">
    <source>
        <dbReference type="ARBA" id="ARBA00023257"/>
    </source>
</evidence>
<feature type="transmembrane region" description="Helical" evidence="15">
    <location>
        <begin position="638"/>
        <end position="658"/>
    </location>
</feature>
<evidence type="ECO:0000256" key="12">
    <source>
        <dbReference type="ARBA" id="ARBA00023286"/>
    </source>
</evidence>
<evidence type="ECO:0000256" key="3">
    <source>
        <dbReference type="ARBA" id="ARBA00022448"/>
    </source>
</evidence>
<keyword evidence="7" id="KW-0406">Ion transport</keyword>
<evidence type="ECO:0000256" key="15">
    <source>
        <dbReference type="SAM" id="Phobius"/>
    </source>
</evidence>
<evidence type="ECO:0000313" key="19">
    <source>
        <dbReference type="Proteomes" id="UP000691718"/>
    </source>
</evidence>
<evidence type="ECO:0000256" key="1">
    <source>
        <dbReference type="ARBA" id="ARBA00004141"/>
    </source>
</evidence>
<dbReference type="InterPro" id="IPR001828">
    <property type="entry name" value="ANF_lig-bd_rcpt"/>
</dbReference>
<evidence type="ECO:0000259" key="16">
    <source>
        <dbReference type="SMART" id="SM00079"/>
    </source>
</evidence>
<evidence type="ECO:0000256" key="13">
    <source>
        <dbReference type="ARBA" id="ARBA00023303"/>
    </source>
</evidence>
<dbReference type="FunFam" id="1.10.287.70:FF:000143">
    <property type="entry name" value="Probable glutamate receptor"/>
    <property type="match status" value="1"/>
</dbReference>
<name>A0A8S3XSX1_PARAO</name>
<dbReference type="Pfam" id="PF01094">
    <property type="entry name" value="ANF_receptor"/>
    <property type="match status" value="1"/>
</dbReference>
<keyword evidence="13" id="KW-0407">Ion channel</keyword>
<keyword evidence="12" id="KW-1071">Ligand-gated ion channel</keyword>
<evidence type="ECO:0000256" key="10">
    <source>
        <dbReference type="ARBA" id="ARBA00023180"/>
    </source>
</evidence>
<dbReference type="OrthoDB" id="5984008at2759"/>
<evidence type="ECO:0000256" key="5">
    <source>
        <dbReference type="ARBA" id="ARBA00022989"/>
    </source>
</evidence>
<dbReference type="GO" id="GO:0015276">
    <property type="term" value="F:ligand-gated monoatomic ion channel activity"/>
    <property type="evidence" value="ECO:0007669"/>
    <property type="project" value="InterPro"/>
</dbReference>
<feature type="domain" description="Ionotropic glutamate receptor C-terminal" evidence="16">
    <location>
        <begin position="267"/>
        <end position="615"/>
    </location>
</feature>
<dbReference type="EMBL" id="CAJQZP010001331">
    <property type="protein sequence ID" value="CAG5038970.1"/>
    <property type="molecule type" value="Genomic_DNA"/>
</dbReference>
<dbReference type="GO" id="GO:0045211">
    <property type="term" value="C:postsynaptic membrane"/>
    <property type="evidence" value="ECO:0007669"/>
    <property type="project" value="UniProtKB-SubCell"/>
</dbReference>
<dbReference type="FunFam" id="3.40.190.10:FF:000024">
    <property type="entry name" value="Glutamate receptor, ionotropic, delta 1"/>
    <property type="match status" value="1"/>
</dbReference>
<evidence type="ECO:0000259" key="17">
    <source>
        <dbReference type="SMART" id="SM00918"/>
    </source>
</evidence>
<dbReference type="SMART" id="SM00079">
    <property type="entry name" value="PBPe"/>
    <property type="match status" value="1"/>
</dbReference>
<dbReference type="SMART" id="SM00918">
    <property type="entry name" value="Lig_chan-Glu_bd"/>
    <property type="match status" value="1"/>
</dbReference>
<feature type="transmembrane region" description="Helical" evidence="15">
    <location>
        <begin position="482"/>
        <end position="504"/>
    </location>
</feature>
<feature type="domain" description="Ionotropic glutamate receptor L-glutamate and glycine-binding" evidence="17">
    <location>
        <begin position="277"/>
        <end position="341"/>
    </location>
</feature>
<dbReference type="InterPro" id="IPR001320">
    <property type="entry name" value="Iontro_rcpt_C"/>
</dbReference>
<dbReference type="InterPro" id="IPR015683">
    <property type="entry name" value="Ionotropic_Glu_rcpt"/>
</dbReference>
<evidence type="ECO:0000256" key="8">
    <source>
        <dbReference type="ARBA" id="ARBA00023136"/>
    </source>
</evidence>
<dbReference type="AlphaFoldDB" id="A0A8S3XSX1"/>
<sequence length="688" mass="78189">MHVTSKGLLRLQQLYQSLQPGKATFRISNVKRVANATDVVKFLGALERLDRWSNKYVVLDSSTQLAKDALILHVRDVQLGRRNYHYFLSGLVMDDRWEKEVTEFGAINITGFRMLDFSRKIVRDFIEVWRKDFISAKAALMYDAVQVLVDAILRLVRKKPDILRGLTRRNANLNSNNTLDCNLQEKYSAYEIGDRIFRMIKKTELEGLTGFLKFEAGHRRNFTLQLMEMTISGDMVKIGTWYDYKGLVPIVAKPAIKIPGHYDRNKTYIVSTIEEAPYIMRSDPELMANYPYRGFCVDLAELLLEKMEMKYELRLVRDGKYGNENPKVIGGWDGMIGELLRKEADLVIAPLTVTLEREAIVDFSKPFLSFDVKPEKKDAAAVITIFSFLRPLSKEIWICLLFSIFAVSIVLFLVSRFSPQEWRVLSFTDTQTSEHNEVATTKTTIVNEFSFWNSVWFSIGSFMQQGSDINPRSVSGRIVGCVWWFFTFIVISSYTANLASYLTLKRISEPIQYYSKVTACPEDAISGQFFEVTQENAADEQGWLSFVLDHSAGNPEVKMNENTCEMLVTITKSGVKDFAVAFPKGSKLRNGVNLALQSLKNEGELQKILRKWFTKSECDVSEPGIHGTELTLSQVAGLFYVLMAGLAIALAVALIEFFQRGRAEAARANIPLKAAFKAKATFFNALRN</sequence>
<evidence type="ECO:0000256" key="2">
    <source>
        <dbReference type="ARBA" id="ARBA00008685"/>
    </source>
</evidence>
<keyword evidence="10" id="KW-0325">Glycoprotein</keyword>
<dbReference type="Pfam" id="PF10613">
    <property type="entry name" value="Lig_chan-Glu_bd"/>
    <property type="match status" value="1"/>
</dbReference>
<gene>
    <name evidence="18" type="ORF">PAPOLLO_LOCUS21494</name>
</gene>
<evidence type="ECO:0000313" key="18">
    <source>
        <dbReference type="EMBL" id="CAG5038970.1"/>
    </source>
</evidence>
<keyword evidence="4 15" id="KW-0812">Transmembrane</keyword>
<dbReference type="PANTHER" id="PTHR18966">
    <property type="entry name" value="IONOTROPIC GLUTAMATE RECEPTOR"/>
    <property type="match status" value="1"/>
</dbReference>
<keyword evidence="5 15" id="KW-1133">Transmembrane helix</keyword>
<dbReference type="InterPro" id="IPR019594">
    <property type="entry name" value="Glu/Gly-bd"/>
</dbReference>
<keyword evidence="3" id="KW-0813">Transport</keyword>
<keyword evidence="19" id="KW-1185">Reference proteome</keyword>